<dbReference type="Proteomes" id="UP001164743">
    <property type="component" value="Chromosome 12A"/>
</dbReference>
<dbReference type="GeneID" id="77803071"/>
<proteinExistence type="inferred from homology"/>
<dbReference type="InterPro" id="IPR000407">
    <property type="entry name" value="GDA1_CD39_NTPase"/>
</dbReference>
<protein>
    <recommendedName>
        <fullName evidence="5">guanosine-diphosphatase</fullName>
        <ecNumber evidence="5">3.6.1.42</ecNumber>
    </recommendedName>
</protein>
<evidence type="ECO:0000256" key="2">
    <source>
        <dbReference type="ARBA" id="ARBA00009283"/>
    </source>
</evidence>
<feature type="region of interest" description="Disordered" evidence="6">
    <location>
        <begin position="131"/>
        <end position="188"/>
    </location>
</feature>
<evidence type="ECO:0000256" key="6">
    <source>
        <dbReference type="SAM" id="MobiDB-lite"/>
    </source>
</evidence>
<dbReference type="RefSeq" id="XP_053026120.1">
    <property type="nucleotide sequence ID" value="XM_053162176.1"/>
</dbReference>
<gene>
    <name evidence="7" type="ORF">PtA15_12A555</name>
</gene>
<evidence type="ECO:0000256" key="5">
    <source>
        <dbReference type="ARBA" id="ARBA00038903"/>
    </source>
</evidence>
<dbReference type="EC" id="3.6.1.42" evidence="5"/>
<dbReference type="Pfam" id="PF01150">
    <property type="entry name" value="GDA1_CD39"/>
    <property type="match status" value="1"/>
</dbReference>
<keyword evidence="8" id="KW-1185">Reference proteome</keyword>
<evidence type="ECO:0000256" key="1">
    <source>
        <dbReference type="ARBA" id="ARBA00004323"/>
    </source>
</evidence>
<evidence type="ECO:0000256" key="4">
    <source>
        <dbReference type="ARBA" id="ARBA00037742"/>
    </source>
</evidence>
<name>A0ABY7D016_9BASI</name>
<sequence>MINAGLTGSPIHVYRFSYCPPASTTSRPSSASILPKLENKLFFKTQPGLSSYAGRLIDAAESLRPLLQAALNGVPLEQRSCTPISVKATAGLGLLGDSQSKEILDEVSRWLRASWPFKLSPSAAVSIMDGRRHSWHRRGRPQQHGQLKRQAQRALPRHCLLRRPPKTRSSNHSNSRSLKASLSVNSLF</sequence>
<keyword evidence="3" id="KW-0378">Hydrolase</keyword>
<dbReference type="EMBL" id="CP110432">
    <property type="protein sequence ID" value="WAQ90565.1"/>
    <property type="molecule type" value="Genomic_DNA"/>
</dbReference>
<accession>A0ABY7D016</accession>
<feature type="compositionally biased region" description="Basic residues" evidence="6">
    <location>
        <begin position="133"/>
        <end position="166"/>
    </location>
</feature>
<reference evidence="7" key="1">
    <citation type="submission" date="2022-10" db="EMBL/GenBank/DDBJ databases">
        <title>Puccinia triticina Genome sequencing and assembly.</title>
        <authorList>
            <person name="Li C."/>
        </authorList>
    </citation>
    <scope>NUCLEOTIDE SEQUENCE</scope>
    <source>
        <strain evidence="7">Pt15</strain>
    </source>
</reference>
<evidence type="ECO:0000313" key="8">
    <source>
        <dbReference type="Proteomes" id="UP001164743"/>
    </source>
</evidence>
<evidence type="ECO:0000256" key="3">
    <source>
        <dbReference type="ARBA" id="ARBA00022801"/>
    </source>
</evidence>
<dbReference type="Gene3D" id="3.30.420.40">
    <property type="match status" value="1"/>
</dbReference>
<evidence type="ECO:0000313" key="7">
    <source>
        <dbReference type="EMBL" id="WAQ90565.1"/>
    </source>
</evidence>
<comment type="function">
    <text evidence="4">After transfer of sugars to endogenous macromolecular acceptors, the enzyme converts nucleoside diphosphates to nucleoside monophosphates which in turn exit the Golgi lumen in a coupled antiporter reaction, allowing entry of additional nucleotide sugar from the cytosol.</text>
</comment>
<comment type="subcellular location">
    <subcellularLocation>
        <location evidence="1">Golgi apparatus membrane</location>
        <topology evidence="1">Single-pass type II membrane protein</topology>
    </subcellularLocation>
</comment>
<organism evidence="7 8">
    <name type="scientific">Puccinia triticina</name>
    <dbReference type="NCBI Taxonomy" id="208348"/>
    <lineage>
        <taxon>Eukaryota</taxon>
        <taxon>Fungi</taxon>
        <taxon>Dikarya</taxon>
        <taxon>Basidiomycota</taxon>
        <taxon>Pucciniomycotina</taxon>
        <taxon>Pucciniomycetes</taxon>
        <taxon>Pucciniales</taxon>
        <taxon>Pucciniaceae</taxon>
        <taxon>Puccinia</taxon>
    </lineage>
</organism>
<dbReference type="PANTHER" id="PTHR11782">
    <property type="entry name" value="ADENOSINE/GUANOSINE DIPHOSPHATASE"/>
    <property type="match status" value="1"/>
</dbReference>
<feature type="compositionally biased region" description="Polar residues" evidence="6">
    <location>
        <begin position="167"/>
        <end position="188"/>
    </location>
</feature>
<comment type="similarity">
    <text evidence="2">Belongs to the GDA1/CD39 NTPase family.</text>
</comment>
<dbReference type="PANTHER" id="PTHR11782:SF83">
    <property type="entry name" value="GUANOSINE-DIPHOSPHATASE"/>
    <property type="match status" value="1"/>
</dbReference>